<evidence type="ECO:0000313" key="2">
    <source>
        <dbReference type="Proteomes" id="UP000198972"/>
    </source>
</evidence>
<evidence type="ECO:0000313" key="1">
    <source>
        <dbReference type="EMBL" id="SDG29824.1"/>
    </source>
</evidence>
<gene>
    <name evidence="1" type="ORF">SAMN04488542_1348</name>
</gene>
<protein>
    <submittedName>
        <fullName evidence="1">CRISPR-associated endoribonuclease Cas6</fullName>
    </submittedName>
</protein>
<dbReference type="STRING" id="670482.SAMN04488542_1348"/>
<dbReference type="Proteomes" id="UP000198972">
    <property type="component" value="Unassembled WGS sequence"/>
</dbReference>
<proteinExistence type="predicted"/>
<sequence length="236" mass="27145">MNKYFELKATVLLKQSNHHLEMPEVIGKWIGRAECIVPELKEQHYSMDYKLRCFSQPYPREKDGIYKQNRVYVIAIRSSVENMLRRLSAGLRELRDDESFELLAVTSVQSKQLAHITELTTVNPAIATVDSKPWVPEMDIELLLSRINANAEKKYRQLYPDAPIRLDYDFVEGIQILNQKPIAYHYKGRKMLGNKFRLIIRSDELSQRLAYIALGAGLLEKNSILGAGYCVAKGLD</sequence>
<name>A0A1G7T477_9BACL</name>
<dbReference type="Gene3D" id="3.30.70.1900">
    <property type="match status" value="1"/>
</dbReference>
<dbReference type="RefSeq" id="WP_245742644.1">
    <property type="nucleotide sequence ID" value="NZ_FNBG01000034.1"/>
</dbReference>
<dbReference type="EMBL" id="FNBG01000034">
    <property type="protein sequence ID" value="SDG29824.1"/>
    <property type="molecule type" value="Genomic_DNA"/>
</dbReference>
<organism evidence="1 2">
    <name type="scientific">Fontibacillus panacisegetis</name>
    <dbReference type="NCBI Taxonomy" id="670482"/>
    <lineage>
        <taxon>Bacteria</taxon>
        <taxon>Bacillati</taxon>
        <taxon>Bacillota</taxon>
        <taxon>Bacilli</taxon>
        <taxon>Bacillales</taxon>
        <taxon>Paenibacillaceae</taxon>
        <taxon>Fontibacillus</taxon>
    </lineage>
</organism>
<dbReference type="AlphaFoldDB" id="A0A1G7T477"/>
<keyword evidence="2" id="KW-1185">Reference proteome</keyword>
<reference evidence="1 2" key="1">
    <citation type="submission" date="2016-10" db="EMBL/GenBank/DDBJ databases">
        <authorList>
            <person name="de Groot N.N."/>
        </authorList>
    </citation>
    <scope>NUCLEOTIDE SEQUENCE [LARGE SCALE GENOMIC DNA]</scope>
    <source>
        <strain evidence="1 2">DSM 28129</strain>
    </source>
</reference>
<accession>A0A1G7T477</accession>